<sequence length="560" mass="57541">MARPNLRATAAVIVVIVAALGAVAAVAFLARGTSLLSDQRTYYVSGSGDDRSDGRSAARPWRTLDRISAQTVRPGDRVLLAGGEHFTGQLRLDSGDAGDPARPVIIGSYGPGRAVIDMADQPAVSVHNTSGVTIGDLVIVGGPDSLSADGITVYNDLPERTRLVGVRIERVEVSGGKNGIAVGSGAESLGFDDVSVRDSSLHDNTIAGLVTYGPGFDADAPVYAHRNVTVSGVSAYRNTGDPAATVNTGNGIVVGSVEAGRIERSTAYGNGTLSAAAEGPVGIWAYDSTGIVIENNLSYGNRTNGADGGGFGLDRNVSDSVLQYNLSYDNDGSGLLLYGAADSRGHARNTARFNISSNDSRRGDFHGGISVLGGLAGPGQPGGIVGDQIYQNTVVMGAGTDGAAPPVIRIGDTLDEVTVRNNIFLSQGAGPLLLAVNSTDHGATFEGNNYFGTSENSRIVWEGAEFETLSGWRYATGQEIVSGEAAGTQTDPELVDPASPTTVTAADQITSASGFALRPGSPMIGAAAPLPGIDPGTRDYFGVRLTPDHIDTGASRFADD</sequence>
<dbReference type="SMART" id="SM00710">
    <property type="entry name" value="PbH1"/>
    <property type="match status" value="7"/>
</dbReference>
<comment type="caution">
    <text evidence="1">The sequence shown here is derived from an EMBL/GenBank/DDBJ whole genome shotgun (WGS) entry which is preliminary data.</text>
</comment>
<accession>A0A2A5J385</accession>
<dbReference type="Gene3D" id="2.160.20.10">
    <property type="entry name" value="Single-stranded right-handed beta-helix, Pectin lyase-like"/>
    <property type="match status" value="2"/>
</dbReference>
<dbReference type="InterPro" id="IPR006626">
    <property type="entry name" value="PbH1"/>
</dbReference>
<proteinExistence type="predicted"/>
<evidence type="ECO:0000313" key="2">
    <source>
        <dbReference type="Proteomes" id="UP000230886"/>
    </source>
</evidence>
<dbReference type="AlphaFoldDB" id="A0A2A5J385"/>
<organism evidence="1 2">
    <name type="scientific">Rhodococcus qingshengii</name>
    <dbReference type="NCBI Taxonomy" id="334542"/>
    <lineage>
        <taxon>Bacteria</taxon>
        <taxon>Bacillati</taxon>
        <taxon>Actinomycetota</taxon>
        <taxon>Actinomycetes</taxon>
        <taxon>Mycobacteriales</taxon>
        <taxon>Nocardiaceae</taxon>
        <taxon>Rhodococcus</taxon>
        <taxon>Rhodococcus erythropolis group</taxon>
    </lineage>
</organism>
<dbReference type="Proteomes" id="UP000230886">
    <property type="component" value="Unassembled WGS sequence"/>
</dbReference>
<dbReference type="InterPro" id="IPR011050">
    <property type="entry name" value="Pectin_lyase_fold/virulence"/>
</dbReference>
<reference evidence="1 2" key="1">
    <citation type="submission" date="2017-07" db="EMBL/GenBank/DDBJ databases">
        <title>Draft sequence of Rhodococcus enclensis 23b-28.</title>
        <authorList>
            <person name="Besaury L."/>
            <person name="Sancelme M."/>
            <person name="Amato P."/>
            <person name="Lallement A."/>
            <person name="Delort A.-M."/>
        </authorList>
    </citation>
    <scope>NUCLEOTIDE SEQUENCE [LARGE SCALE GENOMIC DNA]</scope>
    <source>
        <strain evidence="1 2">23b-28</strain>
    </source>
</reference>
<dbReference type="RefSeq" id="WP_099698564.1">
    <property type="nucleotide sequence ID" value="NZ_NOVD01000038.1"/>
</dbReference>
<dbReference type="EMBL" id="NOVD01000038">
    <property type="protein sequence ID" value="PCK24045.1"/>
    <property type="molecule type" value="Genomic_DNA"/>
</dbReference>
<name>A0A2A5J385_RHOSG</name>
<dbReference type="SUPFAM" id="SSF51126">
    <property type="entry name" value="Pectin lyase-like"/>
    <property type="match status" value="2"/>
</dbReference>
<gene>
    <name evidence="1" type="ORF">CHR55_27740</name>
</gene>
<evidence type="ECO:0000313" key="1">
    <source>
        <dbReference type="EMBL" id="PCK24045.1"/>
    </source>
</evidence>
<protein>
    <submittedName>
        <fullName evidence="1">Uncharacterized protein</fullName>
    </submittedName>
</protein>
<dbReference type="InterPro" id="IPR012334">
    <property type="entry name" value="Pectin_lyas_fold"/>
</dbReference>